<dbReference type="VEuPathDB" id="FungiDB:MPH_10136"/>
<dbReference type="HOGENOM" id="CLU_1415436_0_0_1"/>
<proteinExistence type="predicted"/>
<sequence length="192" mass="21995">MAAFAIGKDTRGFKAFNRSHLDLAKIAAKQSPNSADRTSFWNTVCIVRELHPSSRVPLRLFKNPVYQKNSCTSPHDVRKHQPVEFMDRLPLLSRRLSRTGKLSSRFPVYDIVGEILYGEIPLIVEEKWVPWIEESLRGEADKGRRLELWTEISFDFVDICATYPAILESVSYLGRVWHKNPNPVAFAHDLGT</sequence>
<name>K2RDR4_MACPH</name>
<organism evidence="1 2">
    <name type="scientific">Macrophomina phaseolina (strain MS6)</name>
    <name type="common">Charcoal rot fungus</name>
    <dbReference type="NCBI Taxonomy" id="1126212"/>
    <lineage>
        <taxon>Eukaryota</taxon>
        <taxon>Fungi</taxon>
        <taxon>Dikarya</taxon>
        <taxon>Ascomycota</taxon>
        <taxon>Pezizomycotina</taxon>
        <taxon>Dothideomycetes</taxon>
        <taxon>Dothideomycetes incertae sedis</taxon>
        <taxon>Botryosphaeriales</taxon>
        <taxon>Botryosphaeriaceae</taxon>
        <taxon>Macrophomina</taxon>
    </lineage>
</organism>
<dbReference type="Proteomes" id="UP000007129">
    <property type="component" value="Unassembled WGS sequence"/>
</dbReference>
<dbReference type="AlphaFoldDB" id="K2RDR4"/>
<comment type="caution">
    <text evidence="1">The sequence shown here is derived from an EMBL/GenBank/DDBJ whole genome shotgun (WGS) entry which is preliminary data.</text>
</comment>
<gene>
    <name evidence="1" type="ORF">MPH_10136</name>
</gene>
<reference evidence="1 2" key="1">
    <citation type="journal article" date="2012" name="BMC Genomics">
        <title>Tools to kill: Genome of one of the most destructive plant pathogenic fungi Macrophomina phaseolina.</title>
        <authorList>
            <person name="Islam M.S."/>
            <person name="Haque M.S."/>
            <person name="Islam M.M."/>
            <person name="Emdad E.M."/>
            <person name="Halim A."/>
            <person name="Hossen Q.M.M."/>
            <person name="Hossain M.Z."/>
            <person name="Ahmed B."/>
            <person name="Rahim S."/>
            <person name="Rahman M.S."/>
            <person name="Alam M.M."/>
            <person name="Hou S."/>
            <person name="Wan X."/>
            <person name="Saito J.A."/>
            <person name="Alam M."/>
        </authorList>
    </citation>
    <scope>NUCLEOTIDE SEQUENCE [LARGE SCALE GENOMIC DNA]</scope>
    <source>
        <strain evidence="1 2">MS6</strain>
    </source>
</reference>
<evidence type="ECO:0000313" key="1">
    <source>
        <dbReference type="EMBL" id="EKG12723.1"/>
    </source>
</evidence>
<evidence type="ECO:0000313" key="2">
    <source>
        <dbReference type="Proteomes" id="UP000007129"/>
    </source>
</evidence>
<dbReference type="EMBL" id="AHHD01000436">
    <property type="protein sequence ID" value="EKG12723.1"/>
    <property type="molecule type" value="Genomic_DNA"/>
</dbReference>
<dbReference type="InParanoid" id="K2RDR4"/>
<accession>K2RDR4</accession>
<protein>
    <submittedName>
        <fullName evidence="1">Uncharacterized protein</fullName>
    </submittedName>
</protein>